<feature type="coiled-coil region" evidence="1">
    <location>
        <begin position="122"/>
        <end position="149"/>
    </location>
</feature>
<keyword evidence="3" id="KW-0732">Signal</keyword>
<gene>
    <name evidence="4" type="ORF">SEMRO_991_G228720.1</name>
</gene>
<keyword evidence="1" id="KW-0175">Coiled coil</keyword>
<comment type="caution">
    <text evidence="4">The sequence shown here is derived from an EMBL/GenBank/DDBJ whole genome shotgun (WGS) entry which is preliminary data.</text>
</comment>
<dbReference type="Proteomes" id="UP001153069">
    <property type="component" value="Unassembled WGS sequence"/>
</dbReference>
<evidence type="ECO:0000256" key="3">
    <source>
        <dbReference type="SAM" id="SignalP"/>
    </source>
</evidence>
<feature type="signal peptide" evidence="3">
    <location>
        <begin position="1"/>
        <end position="21"/>
    </location>
</feature>
<protein>
    <submittedName>
        <fullName evidence="4">Uncharacterized protein</fullName>
    </submittedName>
</protein>
<dbReference type="AlphaFoldDB" id="A0A9N8HQJ6"/>
<evidence type="ECO:0000313" key="4">
    <source>
        <dbReference type="EMBL" id="CAB9519133.1"/>
    </source>
</evidence>
<name>A0A9N8HQJ6_9STRA</name>
<evidence type="ECO:0000256" key="2">
    <source>
        <dbReference type="SAM" id="MobiDB-lite"/>
    </source>
</evidence>
<evidence type="ECO:0000313" key="5">
    <source>
        <dbReference type="Proteomes" id="UP001153069"/>
    </source>
</evidence>
<proteinExistence type="predicted"/>
<sequence>MWRSTNDLLVALFWIVALCLAFGLHAIRRRSKKEVNDGKKNGNSGKAEIEGKPLPSAGSQDYLPSNDLPHEELILRESKDEIDVVNTKAEIDTTPCPSAGSKDDLPSNLSQAELNCDLEKYVALLKSEIKDLQSANNALQKENDDLKLEPRSSSRDVLLRARIKAAIEMRRSRRKKSVGSDDSVTSSSYIFLDTGTGDRLIDIGTLEGSILFASSYR</sequence>
<keyword evidence="5" id="KW-1185">Reference proteome</keyword>
<evidence type="ECO:0000256" key="1">
    <source>
        <dbReference type="SAM" id="Coils"/>
    </source>
</evidence>
<dbReference type="EMBL" id="CAICTM010000989">
    <property type="protein sequence ID" value="CAB9519133.1"/>
    <property type="molecule type" value="Genomic_DNA"/>
</dbReference>
<accession>A0A9N8HQJ6</accession>
<organism evidence="4 5">
    <name type="scientific">Seminavis robusta</name>
    <dbReference type="NCBI Taxonomy" id="568900"/>
    <lineage>
        <taxon>Eukaryota</taxon>
        <taxon>Sar</taxon>
        <taxon>Stramenopiles</taxon>
        <taxon>Ochrophyta</taxon>
        <taxon>Bacillariophyta</taxon>
        <taxon>Bacillariophyceae</taxon>
        <taxon>Bacillariophycidae</taxon>
        <taxon>Naviculales</taxon>
        <taxon>Naviculaceae</taxon>
        <taxon>Seminavis</taxon>
    </lineage>
</organism>
<feature type="region of interest" description="Disordered" evidence="2">
    <location>
        <begin position="33"/>
        <end position="65"/>
    </location>
</feature>
<feature type="chain" id="PRO_5040379104" evidence="3">
    <location>
        <begin position="22"/>
        <end position="217"/>
    </location>
</feature>
<reference evidence="4" key="1">
    <citation type="submission" date="2020-06" db="EMBL/GenBank/DDBJ databases">
        <authorList>
            <consortium name="Plant Systems Biology data submission"/>
        </authorList>
    </citation>
    <scope>NUCLEOTIDE SEQUENCE</scope>
    <source>
        <strain evidence="4">D6</strain>
    </source>
</reference>